<comment type="caution">
    <text evidence="8">The sequence shown here is derived from an EMBL/GenBank/DDBJ whole genome shotgun (WGS) entry which is preliminary data.</text>
</comment>
<dbReference type="PRINTS" id="PR00973">
    <property type="entry name" value="RIBOSOMALS17"/>
</dbReference>
<dbReference type="Gene3D" id="2.40.50.140">
    <property type="entry name" value="Nucleic acid-binding proteins"/>
    <property type="match status" value="1"/>
</dbReference>
<dbReference type="Proteomes" id="UP000189681">
    <property type="component" value="Unassembled WGS sequence"/>
</dbReference>
<reference evidence="8 9" key="1">
    <citation type="journal article" date="2017" name="Water Res.">
        <title>Discovery and metagenomic analysis of an anammox bacterial enrichment related to Candidatus "Brocadia caroliniensis" in a full-scale glycerol-fed nitritation-denitritation separate centrate treatment process.</title>
        <authorList>
            <person name="Park H."/>
            <person name="Brotto A.C."/>
            <person name="van Loosdrecht M.C."/>
            <person name="Chandran K."/>
        </authorList>
    </citation>
    <scope>NUCLEOTIDE SEQUENCE [LARGE SCALE GENOMIC DNA]</scope>
    <source>
        <strain evidence="8">26THWARD</strain>
    </source>
</reference>
<evidence type="ECO:0000313" key="8">
    <source>
        <dbReference type="EMBL" id="OOP55404.1"/>
    </source>
</evidence>
<dbReference type="InterPro" id="IPR019979">
    <property type="entry name" value="Ribosomal_uS17_CS"/>
</dbReference>
<dbReference type="EMBL" id="AYTS01000148">
    <property type="protein sequence ID" value="OOP55404.1"/>
    <property type="molecule type" value="Genomic_DNA"/>
</dbReference>
<dbReference type="InterPro" id="IPR019984">
    <property type="entry name" value="Ribosomal_uS17_bact/chlr"/>
</dbReference>
<sequence>MKEESVRGRRRKVVGMVIGDKMQKTIVVEVMRLVKHAKYGKYIKRSTVYKTHDEKKEARVGDKVEIIETRPLSKTKATKLVRVIEKANR</sequence>
<evidence type="ECO:0000256" key="5">
    <source>
        <dbReference type="ARBA" id="ARBA00023274"/>
    </source>
</evidence>
<keyword evidence="5 6" id="KW-0687">Ribonucleoprotein</keyword>
<evidence type="ECO:0000256" key="2">
    <source>
        <dbReference type="ARBA" id="ARBA00022730"/>
    </source>
</evidence>
<dbReference type="GO" id="GO:0003735">
    <property type="term" value="F:structural constituent of ribosome"/>
    <property type="evidence" value="ECO:0007669"/>
    <property type="project" value="UniProtKB-UniRule"/>
</dbReference>
<dbReference type="GO" id="GO:0019843">
    <property type="term" value="F:rRNA binding"/>
    <property type="evidence" value="ECO:0007669"/>
    <property type="project" value="UniProtKB-UniRule"/>
</dbReference>
<comment type="subunit">
    <text evidence="6">Part of the 30S ribosomal subunit.</text>
</comment>
<name>A0A1V4AQK5_9BACT</name>
<comment type="function">
    <text evidence="6">One of the primary rRNA binding proteins, it binds specifically to the 5'-end of 16S ribosomal RNA.</text>
</comment>
<dbReference type="GO" id="GO:0022627">
    <property type="term" value="C:cytosolic small ribosomal subunit"/>
    <property type="evidence" value="ECO:0007669"/>
    <property type="project" value="UniProtKB-UniRule"/>
</dbReference>
<evidence type="ECO:0000256" key="6">
    <source>
        <dbReference type="HAMAP-Rule" id="MF_01345"/>
    </source>
</evidence>
<dbReference type="PANTHER" id="PTHR10744:SF1">
    <property type="entry name" value="SMALL RIBOSOMAL SUBUNIT PROTEIN US17M"/>
    <property type="match status" value="1"/>
</dbReference>
<dbReference type="AlphaFoldDB" id="A0A1V4AQK5"/>
<evidence type="ECO:0000256" key="3">
    <source>
        <dbReference type="ARBA" id="ARBA00022884"/>
    </source>
</evidence>
<proteinExistence type="inferred from homology"/>
<accession>A0A1V4AQK5</accession>
<dbReference type="SUPFAM" id="SSF50249">
    <property type="entry name" value="Nucleic acid-binding proteins"/>
    <property type="match status" value="1"/>
</dbReference>
<gene>
    <name evidence="6" type="primary">rpsQ</name>
    <name evidence="8" type="ORF">AYP45_15250</name>
</gene>
<keyword evidence="4 6" id="KW-0689">Ribosomal protein</keyword>
<protein>
    <recommendedName>
        <fullName evidence="6">Small ribosomal subunit protein uS17</fullName>
    </recommendedName>
</protein>
<dbReference type="GO" id="GO:0006412">
    <property type="term" value="P:translation"/>
    <property type="evidence" value="ECO:0007669"/>
    <property type="project" value="UniProtKB-UniRule"/>
</dbReference>
<dbReference type="PANTHER" id="PTHR10744">
    <property type="entry name" value="40S RIBOSOMAL PROTEIN S11 FAMILY MEMBER"/>
    <property type="match status" value="1"/>
</dbReference>
<dbReference type="InterPro" id="IPR000266">
    <property type="entry name" value="Ribosomal_uS17"/>
</dbReference>
<dbReference type="NCBIfam" id="TIGR03635">
    <property type="entry name" value="uS17_bact"/>
    <property type="match status" value="1"/>
</dbReference>
<evidence type="ECO:0000256" key="1">
    <source>
        <dbReference type="ARBA" id="ARBA00010254"/>
    </source>
</evidence>
<evidence type="ECO:0000256" key="4">
    <source>
        <dbReference type="ARBA" id="ARBA00022980"/>
    </source>
</evidence>
<keyword evidence="2 6" id="KW-0699">rRNA-binding</keyword>
<dbReference type="InterPro" id="IPR012340">
    <property type="entry name" value="NA-bd_OB-fold"/>
</dbReference>
<evidence type="ECO:0000256" key="7">
    <source>
        <dbReference type="RuleBase" id="RU003872"/>
    </source>
</evidence>
<dbReference type="Pfam" id="PF00366">
    <property type="entry name" value="Ribosomal_S17"/>
    <property type="match status" value="1"/>
</dbReference>
<organism evidence="8 9">
    <name type="scientific">Candidatus Brocadia carolinensis</name>
    <dbReference type="NCBI Taxonomy" id="1004156"/>
    <lineage>
        <taxon>Bacteria</taxon>
        <taxon>Pseudomonadati</taxon>
        <taxon>Planctomycetota</taxon>
        <taxon>Candidatus Brocadiia</taxon>
        <taxon>Candidatus Brocadiales</taxon>
        <taxon>Candidatus Brocadiaceae</taxon>
        <taxon>Candidatus Brocadia</taxon>
    </lineage>
</organism>
<comment type="similarity">
    <text evidence="1 6 7">Belongs to the universal ribosomal protein uS17 family.</text>
</comment>
<dbReference type="STRING" id="1004156.AYP45_15250"/>
<evidence type="ECO:0000313" key="9">
    <source>
        <dbReference type="Proteomes" id="UP000189681"/>
    </source>
</evidence>
<dbReference type="CDD" id="cd00364">
    <property type="entry name" value="Ribosomal_uS17"/>
    <property type="match status" value="1"/>
</dbReference>
<dbReference type="NCBIfam" id="NF004123">
    <property type="entry name" value="PRK05610.1"/>
    <property type="match status" value="1"/>
</dbReference>
<keyword evidence="3 6" id="KW-0694">RNA-binding</keyword>
<dbReference type="HAMAP" id="MF_01345_B">
    <property type="entry name" value="Ribosomal_uS17_B"/>
    <property type="match status" value="1"/>
</dbReference>
<dbReference type="PROSITE" id="PS00056">
    <property type="entry name" value="RIBOSOMAL_S17"/>
    <property type="match status" value="1"/>
</dbReference>